<dbReference type="RefSeq" id="XP_028150587.1">
    <property type="nucleotide sequence ID" value="XM_028294786.1"/>
</dbReference>
<protein>
    <submittedName>
        <fullName evidence="1">Uncharacterized protein LOC114342129</fullName>
    </submittedName>
    <submittedName>
        <fullName evidence="2">Uncharacterized protein LOC114342897</fullName>
    </submittedName>
    <submittedName>
        <fullName evidence="3">Uncharacterized protein LOC114343943</fullName>
    </submittedName>
</protein>
<name>A0A6P7GIE7_DIAVI</name>
<dbReference type="RefSeq" id="XP_028148714.1">
    <property type="nucleotide sequence ID" value="XM_028292913.1"/>
</dbReference>
<organism evidence="2">
    <name type="scientific">Diabrotica virgifera virgifera</name>
    <name type="common">western corn rootworm</name>
    <dbReference type="NCBI Taxonomy" id="50390"/>
    <lineage>
        <taxon>Eukaryota</taxon>
        <taxon>Metazoa</taxon>
        <taxon>Ecdysozoa</taxon>
        <taxon>Arthropoda</taxon>
        <taxon>Hexapoda</taxon>
        <taxon>Insecta</taxon>
        <taxon>Pterygota</taxon>
        <taxon>Neoptera</taxon>
        <taxon>Endopterygota</taxon>
        <taxon>Coleoptera</taxon>
        <taxon>Polyphaga</taxon>
        <taxon>Cucujiformia</taxon>
        <taxon>Chrysomeloidea</taxon>
        <taxon>Chrysomelidae</taxon>
        <taxon>Galerucinae</taxon>
        <taxon>Diabroticina</taxon>
        <taxon>Diabroticites</taxon>
        <taxon>Diabrotica</taxon>
    </lineage>
</organism>
<dbReference type="AlphaFoldDB" id="A0A6P7GIE7"/>
<evidence type="ECO:0000313" key="3">
    <source>
        <dbReference type="RefSeq" id="XP_028150587.1"/>
    </source>
</evidence>
<evidence type="ECO:0000313" key="2">
    <source>
        <dbReference type="RefSeq" id="XP_028149499.1"/>
    </source>
</evidence>
<evidence type="ECO:0000313" key="1">
    <source>
        <dbReference type="RefSeq" id="XP_028148714.1"/>
    </source>
</evidence>
<reference evidence="1 2" key="1">
    <citation type="submission" date="2025-04" db="UniProtKB">
        <authorList>
            <consortium name="RefSeq"/>
        </authorList>
    </citation>
    <scope>IDENTIFICATION</scope>
    <source>
        <tissue evidence="1 2">Whole insect</tissue>
    </source>
</reference>
<dbReference type="RefSeq" id="XP_028149499.1">
    <property type="nucleotide sequence ID" value="XM_028293698.1"/>
</dbReference>
<sequence>MDPKPKKTRIVKDKWKRNIEKRNRHTAKGFPSLPTCTHSKTFYCPKLKLQDVRRFHQSFYETPNKVDQDNFILKHTKQLAPAKNRKRKNYERLDNNVERKSCISIKYFVLTRLEGMVQVAPKLFLQFWVFLNTAFKILARSIF</sequence>
<proteinExistence type="predicted"/>
<accession>A0A6P7GIE7</accession>
<gene>
    <name evidence="2" type="primary">LOC114342897</name>
    <name evidence="1" type="synonym">LOC114342129</name>
    <name evidence="3" type="synonym">LOC114343943</name>
</gene>